<keyword evidence="2" id="KW-0418">Kinase</keyword>
<keyword evidence="2" id="KW-0808">Transferase</keyword>
<evidence type="ECO:0000313" key="2">
    <source>
        <dbReference type="EMBL" id="TCO33399.1"/>
    </source>
</evidence>
<accession>A0A4R2HQZ8</accession>
<name>A0A4R2HQZ8_9ACTN</name>
<dbReference type="SUPFAM" id="SSF56112">
    <property type="entry name" value="Protein kinase-like (PK-like)"/>
    <property type="match status" value="1"/>
</dbReference>
<keyword evidence="3" id="KW-1185">Reference proteome</keyword>
<dbReference type="Pfam" id="PF01636">
    <property type="entry name" value="APH"/>
    <property type="match status" value="1"/>
</dbReference>
<gene>
    <name evidence="2" type="ORF">EV652_103400</name>
</gene>
<dbReference type="EMBL" id="SLWN01000003">
    <property type="protein sequence ID" value="TCO33399.1"/>
    <property type="molecule type" value="Genomic_DNA"/>
</dbReference>
<proteinExistence type="predicted"/>
<dbReference type="OrthoDB" id="3723194at2"/>
<dbReference type="RefSeq" id="WP_132208860.1">
    <property type="nucleotide sequence ID" value="NZ_SLWN01000003.1"/>
</dbReference>
<dbReference type="GO" id="GO:0016301">
    <property type="term" value="F:kinase activity"/>
    <property type="evidence" value="ECO:0007669"/>
    <property type="project" value="UniProtKB-KW"/>
</dbReference>
<dbReference type="Proteomes" id="UP000294508">
    <property type="component" value="Unassembled WGS sequence"/>
</dbReference>
<protein>
    <submittedName>
        <fullName evidence="2">Ser/Thr protein kinase RdoA (MazF antagonist)</fullName>
    </submittedName>
</protein>
<reference evidence="2 3" key="1">
    <citation type="journal article" date="2015" name="Stand. Genomic Sci.">
        <title>Genomic Encyclopedia of Bacterial and Archaeal Type Strains, Phase III: the genomes of soil and plant-associated and newly described type strains.</title>
        <authorList>
            <person name="Whitman W.B."/>
            <person name="Woyke T."/>
            <person name="Klenk H.P."/>
            <person name="Zhou Y."/>
            <person name="Lilburn T.G."/>
            <person name="Beck B.J."/>
            <person name="De Vos P."/>
            <person name="Vandamme P."/>
            <person name="Eisen J.A."/>
            <person name="Garrity G."/>
            <person name="Hugenholtz P."/>
            <person name="Kyrpides N.C."/>
        </authorList>
    </citation>
    <scope>NUCLEOTIDE SEQUENCE [LARGE SCALE GENOMIC DNA]</scope>
    <source>
        <strain evidence="2 3">VKM Ac-2572</strain>
    </source>
</reference>
<feature type="domain" description="Aminoglycoside phosphotransferase" evidence="1">
    <location>
        <begin position="36"/>
        <end position="239"/>
    </location>
</feature>
<dbReference type="AlphaFoldDB" id="A0A4R2HQZ8"/>
<evidence type="ECO:0000313" key="3">
    <source>
        <dbReference type="Proteomes" id="UP000294508"/>
    </source>
</evidence>
<dbReference type="Gene3D" id="3.90.1200.10">
    <property type="match status" value="1"/>
</dbReference>
<evidence type="ECO:0000259" key="1">
    <source>
        <dbReference type="Pfam" id="PF01636"/>
    </source>
</evidence>
<comment type="caution">
    <text evidence="2">The sequence shown here is derived from an EMBL/GenBank/DDBJ whole genome shotgun (WGS) entry which is preliminary data.</text>
</comment>
<organism evidence="2 3">
    <name type="scientific">Kribbella steppae</name>
    <dbReference type="NCBI Taxonomy" id="2512223"/>
    <lineage>
        <taxon>Bacteria</taxon>
        <taxon>Bacillati</taxon>
        <taxon>Actinomycetota</taxon>
        <taxon>Actinomycetes</taxon>
        <taxon>Propionibacteriales</taxon>
        <taxon>Kribbellaceae</taxon>
        <taxon>Kribbella</taxon>
    </lineage>
</organism>
<dbReference type="InterPro" id="IPR011009">
    <property type="entry name" value="Kinase-like_dom_sf"/>
</dbReference>
<dbReference type="InterPro" id="IPR002575">
    <property type="entry name" value="Aminoglycoside_PTrfase"/>
</dbReference>
<sequence length="296" mass="32657">MTNLTAELDQRLKHALKGICQEAGLLADEAELIKYTNNAVYRLPTHGVVVRFGAGDLASQRADHVARIATWLQANDAPAVRLAPALTQPVLFENYSATIWQLLEGSNPDWTGAELAAPLLGWHKLTPMPGLKQWDPFSSARSRLAMADGLPADDHAWLTQQWSETESDYRALIPDLQMGLLHGDAYIGNLLREPTGRFVLCDFDGTSIGPLAYDLVVAAVSALRFGATQDHEALATAYGLDVTTLPSWPVLRRIRELVLVTSVITDLCNRPEIAKVHAHRLSTLRSGVPELWHRYK</sequence>